<gene>
    <name evidence="3" type="ORF">N656DRAFT_718743</name>
</gene>
<evidence type="ECO:0000313" key="3">
    <source>
        <dbReference type="EMBL" id="KAK4108071.1"/>
    </source>
</evidence>
<dbReference type="GO" id="GO:0005524">
    <property type="term" value="F:ATP binding"/>
    <property type="evidence" value="ECO:0007669"/>
    <property type="project" value="InterPro"/>
</dbReference>
<dbReference type="Gene3D" id="3.40.50.300">
    <property type="entry name" value="P-loop containing nucleotide triphosphate hydrolases"/>
    <property type="match status" value="1"/>
</dbReference>
<proteinExistence type="predicted"/>
<dbReference type="Pfam" id="PF00004">
    <property type="entry name" value="AAA"/>
    <property type="match status" value="1"/>
</dbReference>
<dbReference type="CDD" id="cd19481">
    <property type="entry name" value="RecA-like_protease"/>
    <property type="match status" value="1"/>
</dbReference>
<dbReference type="SMART" id="SM00382">
    <property type="entry name" value="AAA"/>
    <property type="match status" value="1"/>
</dbReference>
<name>A0AAN6T8D9_9PEZI</name>
<comment type="caution">
    <text evidence="3">The sequence shown here is derived from an EMBL/GenBank/DDBJ whole genome shotgun (WGS) entry which is preliminary data.</text>
</comment>
<dbReference type="AlphaFoldDB" id="A0AAN6T8D9"/>
<organism evidence="3 4">
    <name type="scientific">Canariomyces notabilis</name>
    <dbReference type="NCBI Taxonomy" id="2074819"/>
    <lineage>
        <taxon>Eukaryota</taxon>
        <taxon>Fungi</taxon>
        <taxon>Dikarya</taxon>
        <taxon>Ascomycota</taxon>
        <taxon>Pezizomycotina</taxon>
        <taxon>Sordariomycetes</taxon>
        <taxon>Sordariomycetidae</taxon>
        <taxon>Sordariales</taxon>
        <taxon>Chaetomiaceae</taxon>
        <taxon>Canariomyces</taxon>
    </lineage>
</organism>
<dbReference type="GeneID" id="89936430"/>
<evidence type="ECO:0000259" key="2">
    <source>
        <dbReference type="SMART" id="SM00382"/>
    </source>
</evidence>
<dbReference type="InterPro" id="IPR003959">
    <property type="entry name" value="ATPase_AAA_core"/>
</dbReference>
<feature type="region of interest" description="Disordered" evidence="1">
    <location>
        <begin position="26"/>
        <end position="79"/>
    </location>
</feature>
<dbReference type="InterPro" id="IPR027417">
    <property type="entry name" value="P-loop_NTPase"/>
</dbReference>
<feature type="region of interest" description="Disordered" evidence="1">
    <location>
        <begin position="677"/>
        <end position="713"/>
    </location>
</feature>
<feature type="compositionally biased region" description="Polar residues" evidence="1">
    <location>
        <begin position="66"/>
        <end position="75"/>
    </location>
</feature>
<accession>A0AAN6T8D9</accession>
<evidence type="ECO:0000256" key="1">
    <source>
        <dbReference type="SAM" id="MobiDB-lite"/>
    </source>
</evidence>
<dbReference type="GO" id="GO:0016887">
    <property type="term" value="F:ATP hydrolysis activity"/>
    <property type="evidence" value="ECO:0007669"/>
    <property type="project" value="InterPro"/>
</dbReference>
<keyword evidence="3" id="KW-0378">Hydrolase</keyword>
<dbReference type="InterPro" id="IPR003593">
    <property type="entry name" value="AAA+_ATPase"/>
</dbReference>
<dbReference type="InterPro" id="IPR054289">
    <property type="entry name" value="DUF7025"/>
</dbReference>
<sequence length="780" mass="86595">MSPISRAVSEKLWKWQYKLQHLGETGEKTLSDFSSSDSAIGGNDPKGPHGEKKKTNRKNGEPPQGLASSAAGSNKNGEHGATASVKTFYEGPDSREGVYRWVDYPPKQLRKSAAKAHNRVAIHVFKVKNTEKPVISGRFSLRYHMVEVQNPLLVAALAEILKEQDIHLDPGENASFKYPFQELYFSYDDIVAKHRALGDTDPSHPLMPFLRLFIALLDDIFADTRAKLKALQADGLVSFKLAWAFFPKNTTVISWGNNCELLSRVTGTTYQTLGSRAMGLTIQCEMLRFDGSNFLWDDYSISIPAFGGNRPITELAAHPLEFHDSAEDVRARLTSRGRKALDYQGLAYASYSGIAVDMQSGGKHNVDGRVLIDVAGYNRHHLAQGSRENNDPQTKKRRLVIDVDDDETTVAASTSAETTAATTGTRRVSPAAQERNKQILLAKDAEQPLLMFMLPLIDGYALTNKRWLSFFVEDIKPVTWNDQAYDHLVYDEQRKDLVMSFVESHSGIRSGTSGPGEQGPSKVMEDVIAGKGQGLIILLSGPPGTGKTLMAEAVADRTQRPLFHLQAEDLGINAAVLGVNIKKVFQMATDWNAVILLDEADVFMAERHPQDIARNELVSIFLRELEYFRGIIFLTTNLYSTIDSAFRSRISLHLLFNPLTPEARMLVWEKFLDRLSPRQPKSSADPERPVALENGQGKDGSAESGEAEGDGNLLTSKDIKELATWQLNGREIKTAVKMTKTWCDHKGYPLTLARIENGIKVTSPHASKCNQENDTSLYDE</sequence>
<dbReference type="EMBL" id="MU853366">
    <property type="protein sequence ID" value="KAK4108071.1"/>
    <property type="molecule type" value="Genomic_DNA"/>
</dbReference>
<evidence type="ECO:0000313" key="4">
    <source>
        <dbReference type="Proteomes" id="UP001302812"/>
    </source>
</evidence>
<dbReference type="Pfam" id="PF22942">
    <property type="entry name" value="DUF7025"/>
    <property type="match status" value="1"/>
</dbReference>
<dbReference type="Proteomes" id="UP001302812">
    <property type="component" value="Unassembled WGS sequence"/>
</dbReference>
<dbReference type="PANTHER" id="PTHR46411:SF3">
    <property type="entry name" value="AAA+ ATPASE DOMAIN-CONTAINING PROTEIN"/>
    <property type="match status" value="1"/>
</dbReference>
<dbReference type="RefSeq" id="XP_064665641.1">
    <property type="nucleotide sequence ID" value="XM_064812305.1"/>
</dbReference>
<protein>
    <submittedName>
        <fullName evidence="3">P-loop containing nucleoside triphosphate hydrolase protein</fullName>
    </submittedName>
</protein>
<dbReference type="PANTHER" id="PTHR46411">
    <property type="entry name" value="FAMILY ATPASE, PUTATIVE-RELATED"/>
    <property type="match status" value="1"/>
</dbReference>
<reference evidence="3" key="2">
    <citation type="submission" date="2023-05" db="EMBL/GenBank/DDBJ databases">
        <authorList>
            <consortium name="Lawrence Berkeley National Laboratory"/>
            <person name="Steindorff A."/>
            <person name="Hensen N."/>
            <person name="Bonometti L."/>
            <person name="Westerberg I."/>
            <person name="Brannstrom I.O."/>
            <person name="Guillou S."/>
            <person name="Cros-Aarteil S."/>
            <person name="Calhoun S."/>
            <person name="Haridas S."/>
            <person name="Kuo A."/>
            <person name="Mondo S."/>
            <person name="Pangilinan J."/>
            <person name="Riley R."/>
            <person name="Labutti K."/>
            <person name="Andreopoulos B."/>
            <person name="Lipzen A."/>
            <person name="Chen C."/>
            <person name="Yanf M."/>
            <person name="Daum C."/>
            <person name="Ng V."/>
            <person name="Clum A."/>
            <person name="Ohm R."/>
            <person name="Martin F."/>
            <person name="Silar P."/>
            <person name="Natvig D."/>
            <person name="Lalanne C."/>
            <person name="Gautier V."/>
            <person name="Ament-Velasquez S.L."/>
            <person name="Kruys A."/>
            <person name="Hutchinson M.I."/>
            <person name="Powell A.J."/>
            <person name="Barry K."/>
            <person name="Miller A.N."/>
            <person name="Grigoriev I.V."/>
            <person name="Debuchy R."/>
            <person name="Gladieux P."/>
            <person name="Thoren M.H."/>
            <person name="Johannesson H."/>
        </authorList>
    </citation>
    <scope>NUCLEOTIDE SEQUENCE</scope>
    <source>
        <strain evidence="3">CBS 508.74</strain>
    </source>
</reference>
<feature type="domain" description="AAA+ ATPase" evidence="2">
    <location>
        <begin position="533"/>
        <end position="660"/>
    </location>
</feature>
<dbReference type="SUPFAM" id="SSF52540">
    <property type="entry name" value="P-loop containing nucleoside triphosphate hydrolases"/>
    <property type="match status" value="1"/>
</dbReference>
<keyword evidence="4" id="KW-1185">Reference proteome</keyword>
<reference evidence="3" key="1">
    <citation type="journal article" date="2023" name="Mol. Phylogenet. Evol.">
        <title>Genome-scale phylogeny and comparative genomics of the fungal order Sordariales.</title>
        <authorList>
            <person name="Hensen N."/>
            <person name="Bonometti L."/>
            <person name="Westerberg I."/>
            <person name="Brannstrom I.O."/>
            <person name="Guillou S."/>
            <person name="Cros-Aarteil S."/>
            <person name="Calhoun S."/>
            <person name="Haridas S."/>
            <person name="Kuo A."/>
            <person name="Mondo S."/>
            <person name="Pangilinan J."/>
            <person name="Riley R."/>
            <person name="LaButti K."/>
            <person name="Andreopoulos B."/>
            <person name="Lipzen A."/>
            <person name="Chen C."/>
            <person name="Yan M."/>
            <person name="Daum C."/>
            <person name="Ng V."/>
            <person name="Clum A."/>
            <person name="Steindorff A."/>
            <person name="Ohm R.A."/>
            <person name="Martin F."/>
            <person name="Silar P."/>
            <person name="Natvig D.O."/>
            <person name="Lalanne C."/>
            <person name="Gautier V."/>
            <person name="Ament-Velasquez S.L."/>
            <person name="Kruys A."/>
            <person name="Hutchinson M.I."/>
            <person name="Powell A.J."/>
            <person name="Barry K."/>
            <person name="Miller A.N."/>
            <person name="Grigoriev I.V."/>
            <person name="Debuchy R."/>
            <person name="Gladieux P."/>
            <person name="Hiltunen Thoren M."/>
            <person name="Johannesson H."/>
        </authorList>
    </citation>
    <scope>NUCLEOTIDE SEQUENCE</scope>
    <source>
        <strain evidence="3">CBS 508.74</strain>
    </source>
</reference>